<keyword evidence="2" id="KW-1185">Reference proteome</keyword>
<dbReference type="Proteomes" id="UP000010411">
    <property type="component" value="Unassembled WGS sequence"/>
</dbReference>
<dbReference type="AlphaFoldDB" id="L1KJV9"/>
<name>L1KJV9_9ACTN</name>
<gene>
    <name evidence="1" type="ORF">STRIP9103_00922</name>
</gene>
<comment type="caution">
    <text evidence="1">The sequence shown here is derived from an EMBL/GenBank/DDBJ whole genome shotgun (WGS) entry which is preliminary data.</text>
</comment>
<accession>L1KJV9</accession>
<protein>
    <submittedName>
        <fullName evidence="1">Uncharacterized protein</fullName>
    </submittedName>
</protein>
<dbReference type="EMBL" id="AEJC01000632">
    <property type="protein sequence ID" value="EKX60760.1"/>
    <property type="molecule type" value="Genomic_DNA"/>
</dbReference>
<evidence type="ECO:0000313" key="1">
    <source>
        <dbReference type="EMBL" id="EKX60760.1"/>
    </source>
</evidence>
<sequence>MPINVDKSPWCAQSFGAWILVFQRVAGGWFVKLGRDSVDPHRSYERVGHRPPLGNRRIRAVLLDHLLEGFICSGDATLRNPVSSSCIV</sequence>
<reference evidence="1 2" key="1">
    <citation type="submission" date="2012-11" db="EMBL/GenBank/DDBJ databases">
        <authorList>
            <person name="Huguet-Tapia J.C."/>
            <person name="Durkin A.S."/>
            <person name="Pettis G.S."/>
            <person name="Badger J.H."/>
        </authorList>
    </citation>
    <scope>NUCLEOTIDE SEQUENCE [LARGE SCALE GENOMIC DNA]</scope>
    <source>
        <strain evidence="1 2">91-03</strain>
    </source>
</reference>
<evidence type="ECO:0000313" key="2">
    <source>
        <dbReference type="Proteomes" id="UP000010411"/>
    </source>
</evidence>
<proteinExistence type="predicted"/>
<organism evidence="1 2">
    <name type="scientific">Streptomyces ipomoeae 91-03</name>
    <dbReference type="NCBI Taxonomy" id="698759"/>
    <lineage>
        <taxon>Bacteria</taxon>
        <taxon>Bacillati</taxon>
        <taxon>Actinomycetota</taxon>
        <taxon>Actinomycetes</taxon>
        <taxon>Kitasatosporales</taxon>
        <taxon>Streptomycetaceae</taxon>
        <taxon>Streptomyces</taxon>
    </lineage>
</organism>